<dbReference type="EC" id="1.3.1.98" evidence="5 19"/>
<keyword evidence="14 19" id="KW-0560">Oxidoreductase</keyword>
<dbReference type="PANTHER" id="PTHR21071">
    <property type="entry name" value="UDP-N-ACETYLENOLPYRUVOYLGLUCOSAMINE REDUCTASE"/>
    <property type="match status" value="1"/>
</dbReference>
<dbReference type="GO" id="GO:0009252">
    <property type="term" value="P:peptidoglycan biosynthetic process"/>
    <property type="evidence" value="ECO:0007669"/>
    <property type="project" value="UniProtKB-UniRule"/>
</dbReference>
<dbReference type="eggNOG" id="COG0812">
    <property type="taxonomic scope" value="Bacteria"/>
</dbReference>
<comment type="cofactor">
    <cofactor evidence="1 19">
        <name>FAD</name>
        <dbReference type="ChEBI" id="CHEBI:57692"/>
    </cofactor>
</comment>
<feature type="active site" description="Proton donor" evidence="19">
    <location>
        <position position="236"/>
    </location>
</feature>
<evidence type="ECO:0000256" key="12">
    <source>
        <dbReference type="ARBA" id="ARBA00022960"/>
    </source>
</evidence>
<evidence type="ECO:0000256" key="7">
    <source>
        <dbReference type="ARBA" id="ARBA00022490"/>
    </source>
</evidence>
<dbReference type="KEGG" id="dsf:UWK_03484"/>
<evidence type="ECO:0000256" key="15">
    <source>
        <dbReference type="ARBA" id="ARBA00023306"/>
    </source>
</evidence>
<evidence type="ECO:0000256" key="3">
    <source>
        <dbReference type="ARBA" id="ARBA00004496"/>
    </source>
</evidence>
<dbReference type="Gene3D" id="3.30.465.10">
    <property type="match status" value="1"/>
</dbReference>
<dbReference type="InterPro" id="IPR003170">
    <property type="entry name" value="MurB"/>
</dbReference>
<keyword evidence="11 19" id="KW-0521">NADP</keyword>
<dbReference type="HAMAP" id="MF_00037">
    <property type="entry name" value="MurB"/>
    <property type="match status" value="1"/>
</dbReference>
<dbReference type="SUPFAM" id="SSF56194">
    <property type="entry name" value="Uridine diphospho-N-Acetylenolpyruvylglucosamine reductase, MurB, C-terminal domain"/>
    <property type="match status" value="1"/>
</dbReference>
<dbReference type="Gene3D" id="3.30.43.10">
    <property type="entry name" value="Uridine Diphospho-n-acetylenolpyruvylglucosamine Reductase, domain 2"/>
    <property type="match status" value="1"/>
</dbReference>
<dbReference type="PANTHER" id="PTHR21071:SF4">
    <property type="entry name" value="UDP-N-ACETYLENOLPYRUVOYLGLUCOSAMINE REDUCTASE"/>
    <property type="match status" value="1"/>
</dbReference>
<evidence type="ECO:0000313" key="21">
    <source>
        <dbReference type="EMBL" id="AGF80000.1"/>
    </source>
</evidence>
<gene>
    <name evidence="19" type="primary">murB</name>
    <name evidence="21" type="ordered locus">UWK_03484</name>
</gene>
<keyword evidence="15 19" id="KW-0131">Cell cycle</keyword>
<dbReference type="Gene3D" id="3.90.78.10">
    <property type="entry name" value="UDP-N-acetylenolpyruvoylglucosamine reductase, C-terminal domain"/>
    <property type="match status" value="1"/>
</dbReference>
<keyword evidence="22" id="KW-1185">Reference proteome</keyword>
<dbReference type="NCBIfam" id="TIGR00179">
    <property type="entry name" value="murB"/>
    <property type="match status" value="1"/>
</dbReference>
<dbReference type="GO" id="GO:0008360">
    <property type="term" value="P:regulation of cell shape"/>
    <property type="evidence" value="ECO:0007669"/>
    <property type="project" value="UniProtKB-KW"/>
</dbReference>
<evidence type="ECO:0000313" key="22">
    <source>
        <dbReference type="Proteomes" id="UP000011721"/>
    </source>
</evidence>
<dbReference type="GO" id="GO:0008762">
    <property type="term" value="F:UDP-N-acetylmuramate dehydrogenase activity"/>
    <property type="evidence" value="ECO:0007669"/>
    <property type="project" value="UniProtKB-UniRule"/>
</dbReference>
<dbReference type="InterPro" id="IPR036635">
    <property type="entry name" value="MurB_C_sf"/>
</dbReference>
<dbReference type="InterPro" id="IPR016167">
    <property type="entry name" value="FAD-bd_PCMH_sub1"/>
</dbReference>
<dbReference type="OrthoDB" id="9804753at2"/>
<keyword evidence="13 19" id="KW-0573">Peptidoglycan synthesis</keyword>
<reference evidence="22" key="1">
    <citation type="journal article" date="2013" name="Stand. Genomic Sci.">
        <title>Complete genome sequence of Desulfocapsa sulfexigens, a marine deltaproteobacterium specialized in disproportionating inorganic sulfur compounds.</title>
        <authorList>
            <person name="Finster K.W."/>
            <person name="Kjeldsen K.U."/>
            <person name="Kube M."/>
            <person name="Reinhardt R."/>
            <person name="Mussmann M."/>
            <person name="Amann R."/>
            <person name="Schreiber L."/>
        </authorList>
    </citation>
    <scope>NUCLEOTIDE SEQUENCE [LARGE SCALE GENOMIC DNA]</scope>
    <source>
        <strain evidence="22">DSM 10523 / SB164P1</strain>
    </source>
</reference>
<comment type="similarity">
    <text evidence="19">Belongs to the MurB family.</text>
</comment>
<keyword evidence="7 19" id="KW-0963">Cytoplasm</keyword>
<dbReference type="EMBL" id="CP003985">
    <property type="protein sequence ID" value="AGF80000.1"/>
    <property type="molecule type" value="Genomic_DNA"/>
</dbReference>
<evidence type="ECO:0000259" key="20">
    <source>
        <dbReference type="PROSITE" id="PS51387"/>
    </source>
</evidence>
<evidence type="ECO:0000256" key="4">
    <source>
        <dbReference type="ARBA" id="ARBA00004752"/>
    </source>
</evidence>
<dbReference type="HOGENOM" id="CLU_035304_1_1_7"/>
<dbReference type="InterPro" id="IPR006094">
    <property type="entry name" value="Oxid_FAD_bind_N"/>
</dbReference>
<keyword evidence="9 19" id="KW-0285">Flavoprotein</keyword>
<keyword evidence="10 19" id="KW-0274">FAD</keyword>
<keyword evidence="16 19" id="KW-0961">Cell wall biogenesis/degradation</keyword>
<dbReference type="PATRIC" id="fig|1167006.5.peg.3747"/>
<dbReference type="UniPathway" id="UPA00219"/>
<dbReference type="InterPro" id="IPR036318">
    <property type="entry name" value="FAD-bd_PCMH-like_sf"/>
</dbReference>
<evidence type="ECO:0000256" key="1">
    <source>
        <dbReference type="ARBA" id="ARBA00001974"/>
    </source>
</evidence>
<dbReference type="RefSeq" id="WP_015405682.1">
    <property type="nucleotide sequence ID" value="NC_020304.1"/>
</dbReference>
<comment type="function">
    <text evidence="2 19">Cell wall formation.</text>
</comment>
<feature type="domain" description="FAD-binding PCMH-type" evidence="20">
    <location>
        <begin position="33"/>
        <end position="207"/>
    </location>
</feature>
<evidence type="ECO:0000256" key="11">
    <source>
        <dbReference type="ARBA" id="ARBA00022857"/>
    </source>
</evidence>
<dbReference type="SUPFAM" id="SSF56176">
    <property type="entry name" value="FAD-binding/transporter-associated domain-like"/>
    <property type="match status" value="1"/>
</dbReference>
<evidence type="ECO:0000256" key="5">
    <source>
        <dbReference type="ARBA" id="ARBA00012518"/>
    </source>
</evidence>
<dbReference type="InterPro" id="IPR016169">
    <property type="entry name" value="FAD-bd_PCMH_sub2"/>
</dbReference>
<name>M1PKH0_DESSD</name>
<sequence>MTIARNLRERIITVAEGDVKWDCPLAPYTSFGIGGPADALIVVESVAELGRLLKCFAENDLAWRFIGRGSNLLVSDGGFAGVVLLFGKELSEIEDLTEPGAESIRIRVGAGCSLAKLLNWCTERGYSGLEFAAGIPGSVGGAVVMNAGAMGEEIAGVVAALDVMSSAAGVETLNRDELEFTYRLWANQGDAEKKRIVVSVDLSLVPETKVSVQKRCRENVQMRKEKQPRIEKNAGSFFKNPNGDSAGRLIEASGLKGRCCGGAMISPVHANFIVNTGTATAGDVCQLMDIVTEQVEKDSGIHLFPEVHFL</sequence>
<evidence type="ECO:0000256" key="14">
    <source>
        <dbReference type="ARBA" id="ARBA00023002"/>
    </source>
</evidence>
<dbReference type="Pfam" id="PF02873">
    <property type="entry name" value="MurB_C"/>
    <property type="match status" value="1"/>
</dbReference>
<organism evidence="21 22">
    <name type="scientific">Desulfocapsa sulfexigens (strain DSM 10523 / SB164P1)</name>
    <dbReference type="NCBI Taxonomy" id="1167006"/>
    <lineage>
        <taxon>Bacteria</taxon>
        <taxon>Pseudomonadati</taxon>
        <taxon>Thermodesulfobacteriota</taxon>
        <taxon>Desulfobulbia</taxon>
        <taxon>Desulfobulbales</taxon>
        <taxon>Desulfocapsaceae</taxon>
        <taxon>Desulfocapsa</taxon>
    </lineage>
</organism>
<dbReference type="PROSITE" id="PS51387">
    <property type="entry name" value="FAD_PCMH"/>
    <property type="match status" value="1"/>
</dbReference>
<dbReference type="NCBIfam" id="NF010480">
    <property type="entry name" value="PRK13905.1"/>
    <property type="match status" value="1"/>
</dbReference>
<dbReference type="GO" id="GO:0071949">
    <property type="term" value="F:FAD binding"/>
    <property type="evidence" value="ECO:0007669"/>
    <property type="project" value="InterPro"/>
</dbReference>
<evidence type="ECO:0000256" key="16">
    <source>
        <dbReference type="ARBA" id="ARBA00023316"/>
    </source>
</evidence>
<dbReference type="Proteomes" id="UP000011721">
    <property type="component" value="Chromosome"/>
</dbReference>
<comment type="subcellular location">
    <subcellularLocation>
        <location evidence="3 19">Cytoplasm</location>
    </subcellularLocation>
</comment>
<evidence type="ECO:0000256" key="17">
    <source>
        <dbReference type="ARBA" id="ARBA00031026"/>
    </source>
</evidence>
<keyword evidence="8 19" id="KW-0132">Cell division</keyword>
<feature type="active site" evidence="19">
    <location>
        <position position="306"/>
    </location>
</feature>
<dbReference type="STRING" id="1167006.UWK_03484"/>
<evidence type="ECO:0000256" key="10">
    <source>
        <dbReference type="ARBA" id="ARBA00022827"/>
    </source>
</evidence>
<evidence type="ECO:0000256" key="6">
    <source>
        <dbReference type="ARBA" id="ARBA00015188"/>
    </source>
</evidence>
<evidence type="ECO:0000256" key="18">
    <source>
        <dbReference type="ARBA" id="ARBA00048914"/>
    </source>
</evidence>
<evidence type="ECO:0000256" key="13">
    <source>
        <dbReference type="ARBA" id="ARBA00022984"/>
    </source>
</evidence>
<proteinExistence type="inferred from homology"/>
<dbReference type="InterPro" id="IPR016166">
    <property type="entry name" value="FAD-bd_PCMH"/>
</dbReference>
<dbReference type="GO" id="GO:0005829">
    <property type="term" value="C:cytosol"/>
    <property type="evidence" value="ECO:0007669"/>
    <property type="project" value="TreeGrafter"/>
</dbReference>
<evidence type="ECO:0000256" key="8">
    <source>
        <dbReference type="ARBA" id="ARBA00022618"/>
    </source>
</evidence>
<dbReference type="GO" id="GO:0071555">
    <property type="term" value="P:cell wall organization"/>
    <property type="evidence" value="ECO:0007669"/>
    <property type="project" value="UniProtKB-KW"/>
</dbReference>
<dbReference type="AlphaFoldDB" id="M1PKH0"/>
<feature type="active site" evidence="19">
    <location>
        <position position="183"/>
    </location>
</feature>
<evidence type="ECO:0000256" key="19">
    <source>
        <dbReference type="HAMAP-Rule" id="MF_00037"/>
    </source>
</evidence>
<comment type="catalytic activity">
    <reaction evidence="18 19">
        <text>UDP-N-acetyl-alpha-D-muramate + NADP(+) = UDP-N-acetyl-3-O-(1-carboxyvinyl)-alpha-D-glucosamine + NADPH + H(+)</text>
        <dbReference type="Rhea" id="RHEA:12248"/>
        <dbReference type="ChEBI" id="CHEBI:15378"/>
        <dbReference type="ChEBI" id="CHEBI:57783"/>
        <dbReference type="ChEBI" id="CHEBI:58349"/>
        <dbReference type="ChEBI" id="CHEBI:68483"/>
        <dbReference type="ChEBI" id="CHEBI:70757"/>
        <dbReference type="EC" id="1.3.1.98"/>
    </reaction>
</comment>
<dbReference type="Pfam" id="PF01565">
    <property type="entry name" value="FAD_binding_4"/>
    <property type="match status" value="1"/>
</dbReference>
<evidence type="ECO:0000256" key="9">
    <source>
        <dbReference type="ARBA" id="ARBA00022630"/>
    </source>
</evidence>
<protein>
    <recommendedName>
        <fullName evidence="6 19">UDP-N-acetylenolpyruvoylglucosamine reductase</fullName>
        <ecNumber evidence="5 19">1.3.1.98</ecNumber>
    </recommendedName>
    <alternativeName>
        <fullName evidence="17 19">UDP-N-acetylmuramate dehydrogenase</fullName>
    </alternativeName>
</protein>
<evidence type="ECO:0000256" key="2">
    <source>
        <dbReference type="ARBA" id="ARBA00003921"/>
    </source>
</evidence>
<keyword evidence="12 19" id="KW-0133">Cell shape</keyword>
<accession>M1PKH0</accession>
<comment type="pathway">
    <text evidence="4 19">Cell wall biogenesis; peptidoglycan biosynthesis.</text>
</comment>
<dbReference type="InterPro" id="IPR011601">
    <property type="entry name" value="MurB_C"/>
</dbReference>
<dbReference type="GO" id="GO:0051301">
    <property type="term" value="P:cell division"/>
    <property type="evidence" value="ECO:0007669"/>
    <property type="project" value="UniProtKB-KW"/>
</dbReference>